<evidence type="ECO:0000313" key="3">
    <source>
        <dbReference type="Proteomes" id="UP001187192"/>
    </source>
</evidence>
<organism evidence="2 3">
    <name type="scientific">Ficus carica</name>
    <name type="common">Common fig</name>
    <dbReference type="NCBI Taxonomy" id="3494"/>
    <lineage>
        <taxon>Eukaryota</taxon>
        <taxon>Viridiplantae</taxon>
        <taxon>Streptophyta</taxon>
        <taxon>Embryophyta</taxon>
        <taxon>Tracheophyta</taxon>
        <taxon>Spermatophyta</taxon>
        <taxon>Magnoliopsida</taxon>
        <taxon>eudicotyledons</taxon>
        <taxon>Gunneridae</taxon>
        <taxon>Pentapetalae</taxon>
        <taxon>rosids</taxon>
        <taxon>fabids</taxon>
        <taxon>Rosales</taxon>
        <taxon>Moraceae</taxon>
        <taxon>Ficeae</taxon>
        <taxon>Ficus</taxon>
    </lineage>
</organism>
<feature type="region of interest" description="Disordered" evidence="1">
    <location>
        <begin position="1"/>
        <end position="21"/>
    </location>
</feature>
<dbReference type="EMBL" id="BTGU01000057">
    <property type="protein sequence ID" value="GMN55440.1"/>
    <property type="molecule type" value="Genomic_DNA"/>
</dbReference>
<dbReference type="AlphaFoldDB" id="A0AA88ANJ8"/>
<evidence type="ECO:0000313" key="2">
    <source>
        <dbReference type="EMBL" id="GMN55440.1"/>
    </source>
</evidence>
<evidence type="ECO:0000256" key="1">
    <source>
        <dbReference type="SAM" id="MobiDB-lite"/>
    </source>
</evidence>
<gene>
    <name evidence="2" type="ORF">TIFTF001_024562</name>
</gene>
<proteinExistence type="predicted"/>
<keyword evidence="3" id="KW-1185">Reference proteome</keyword>
<reference evidence="2" key="1">
    <citation type="submission" date="2023-07" db="EMBL/GenBank/DDBJ databases">
        <title>draft genome sequence of fig (Ficus carica).</title>
        <authorList>
            <person name="Takahashi T."/>
            <person name="Nishimura K."/>
        </authorList>
    </citation>
    <scope>NUCLEOTIDE SEQUENCE</scope>
</reference>
<comment type="caution">
    <text evidence="2">The sequence shown here is derived from an EMBL/GenBank/DDBJ whole genome shotgun (WGS) entry which is preliminary data.</text>
</comment>
<name>A0AA88ANJ8_FICCA</name>
<protein>
    <submittedName>
        <fullName evidence="2">Uncharacterized protein</fullName>
    </submittedName>
</protein>
<sequence length="41" mass="4816">MDPNRNVQQPIVDHDDDYYGMDDHDIEEVEISRMKIGDNVP</sequence>
<accession>A0AA88ANJ8</accession>
<dbReference type="Proteomes" id="UP001187192">
    <property type="component" value="Unassembled WGS sequence"/>
</dbReference>